<gene>
    <name evidence="2" type="ORF">KC571_02775</name>
</gene>
<feature type="transmembrane region" description="Helical" evidence="1">
    <location>
        <begin position="275"/>
        <end position="292"/>
    </location>
</feature>
<feature type="transmembrane region" description="Helical" evidence="1">
    <location>
        <begin position="348"/>
        <end position="365"/>
    </location>
</feature>
<feature type="transmembrane region" description="Helical" evidence="1">
    <location>
        <begin position="12"/>
        <end position="30"/>
    </location>
</feature>
<reference evidence="2" key="2">
    <citation type="journal article" date="2021" name="Microbiome">
        <title>Successional dynamics and alternative stable states in a saline activated sludge microbial community over 9 years.</title>
        <authorList>
            <person name="Wang Y."/>
            <person name="Ye J."/>
            <person name="Ju F."/>
            <person name="Liu L."/>
            <person name="Boyd J.A."/>
            <person name="Deng Y."/>
            <person name="Parks D.H."/>
            <person name="Jiang X."/>
            <person name="Yin X."/>
            <person name="Woodcroft B.J."/>
            <person name="Tyson G.W."/>
            <person name="Hugenholtz P."/>
            <person name="Polz M.F."/>
            <person name="Zhang T."/>
        </authorList>
    </citation>
    <scope>NUCLEOTIDE SEQUENCE</scope>
    <source>
        <strain evidence="2">HKST-UBA01</strain>
    </source>
</reference>
<feature type="transmembrane region" description="Helical" evidence="1">
    <location>
        <begin position="115"/>
        <end position="132"/>
    </location>
</feature>
<organism evidence="2 3">
    <name type="scientific">candidate division WWE3 bacterium</name>
    <dbReference type="NCBI Taxonomy" id="2053526"/>
    <lineage>
        <taxon>Bacteria</taxon>
        <taxon>Katanobacteria</taxon>
    </lineage>
</organism>
<evidence type="ECO:0000313" key="2">
    <source>
        <dbReference type="EMBL" id="MCA9390306.1"/>
    </source>
</evidence>
<comment type="caution">
    <text evidence="2">The sequence shown here is derived from an EMBL/GenBank/DDBJ whole genome shotgun (WGS) entry which is preliminary data.</text>
</comment>
<feature type="transmembrane region" description="Helical" evidence="1">
    <location>
        <begin position="217"/>
        <end position="235"/>
    </location>
</feature>
<keyword evidence="1" id="KW-1133">Transmembrane helix</keyword>
<sequence>MKIKTIQLRTVILITLFIISGIFLAYRPVFDTDFGWHLRVGEYILRTRSIPYTDLFSFSVPHYPYVYHSWLTEVLMYISYRLFGWWGVSLLYSLVFTGISALLSKITALSTGRNVSFFTPLVLIPALIITIGFRTQSISALLLTALIYLLTSSKIVPVQKDTFFAWTKQANMHWVLIILTLWINLHGGFVLGFGFLILYLLMMIVQQMRSSQFGAKSFAYPAVTILLIITSMTVLNPYGVRSWEQAIQMANNPVAAAENVDWQPIWKSIQNYDQYYLLPFFLSGLFFVAMSVQNSKKGTPLKITAVLFFLLLFESRRYMFPFLIVISPFLVSLIQDVFAYALDKNRTYKFPYIIALSVLFISLISNSLKTQLFTYCAYTNKVCYAEVADEHNPPPNFPVHATAFMKEYGVPTHLFNHANWGGYLIYAFPEHRFFYDGRMDNFFNNGESFLAEYLSIQHAQGDWKEKLEQYDINGVLGAPNWELVHELKNDSDWNVVYENETSILLEKISD</sequence>
<dbReference type="EMBL" id="JAGQKX010000065">
    <property type="protein sequence ID" value="MCA9390306.1"/>
    <property type="molecule type" value="Genomic_DNA"/>
</dbReference>
<feature type="transmembrane region" description="Helical" evidence="1">
    <location>
        <begin position="83"/>
        <end position="103"/>
    </location>
</feature>
<keyword evidence="1" id="KW-0812">Transmembrane</keyword>
<dbReference type="AlphaFoldDB" id="A0A955LI93"/>
<name>A0A955LI93_UNCKA</name>
<reference evidence="2" key="1">
    <citation type="submission" date="2020-04" db="EMBL/GenBank/DDBJ databases">
        <authorList>
            <person name="Zhang T."/>
        </authorList>
    </citation>
    <scope>NUCLEOTIDE SEQUENCE</scope>
    <source>
        <strain evidence="2">HKST-UBA01</strain>
    </source>
</reference>
<dbReference type="Proteomes" id="UP000701698">
    <property type="component" value="Unassembled WGS sequence"/>
</dbReference>
<evidence type="ECO:0000313" key="3">
    <source>
        <dbReference type="Proteomes" id="UP000701698"/>
    </source>
</evidence>
<accession>A0A955LI93</accession>
<feature type="transmembrane region" description="Helical" evidence="1">
    <location>
        <begin position="320"/>
        <end position="342"/>
    </location>
</feature>
<proteinExistence type="predicted"/>
<feature type="transmembrane region" description="Helical" evidence="1">
    <location>
        <begin position="176"/>
        <end position="205"/>
    </location>
</feature>
<keyword evidence="1" id="KW-0472">Membrane</keyword>
<evidence type="ECO:0000256" key="1">
    <source>
        <dbReference type="SAM" id="Phobius"/>
    </source>
</evidence>
<feature type="transmembrane region" description="Helical" evidence="1">
    <location>
        <begin position="138"/>
        <end position="156"/>
    </location>
</feature>
<protein>
    <submittedName>
        <fullName evidence="2">Uncharacterized protein</fullName>
    </submittedName>
</protein>